<dbReference type="EMBL" id="CP127221">
    <property type="protein sequence ID" value="WIW95418.1"/>
    <property type="molecule type" value="Genomic_DNA"/>
</dbReference>
<dbReference type="Pfam" id="PF25231">
    <property type="entry name" value="DUF7847"/>
    <property type="match status" value="1"/>
</dbReference>
<dbReference type="KEGG" id="arue:QQX03_10790"/>
<evidence type="ECO:0000313" key="3">
    <source>
        <dbReference type="EMBL" id="WIW95418.1"/>
    </source>
</evidence>
<feature type="transmembrane region" description="Helical" evidence="1">
    <location>
        <begin position="144"/>
        <end position="170"/>
    </location>
</feature>
<organism evidence="3 4">
    <name type="scientific">Altererythrobacter rubellus</name>
    <dbReference type="NCBI Taxonomy" id="2173831"/>
    <lineage>
        <taxon>Bacteria</taxon>
        <taxon>Pseudomonadati</taxon>
        <taxon>Pseudomonadota</taxon>
        <taxon>Alphaproteobacteria</taxon>
        <taxon>Sphingomonadales</taxon>
        <taxon>Erythrobacteraceae</taxon>
        <taxon>Altererythrobacter</taxon>
    </lineage>
</organism>
<feature type="transmembrane region" description="Helical" evidence="1">
    <location>
        <begin position="113"/>
        <end position="138"/>
    </location>
</feature>
<evidence type="ECO:0000259" key="2">
    <source>
        <dbReference type="Pfam" id="PF25231"/>
    </source>
</evidence>
<dbReference type="InterPro" id="IPR057169">
    <property type="entry name" value="DUF7847"/>
</dbReference>
<keyword evidence="1" id="KW-1133">Transmembrane helix</keyword>
<sequence length="272" mass="28053">MKFDMGRAWSDAMTLLSNNSRLIVILAGVFLFLPSLVLGVFAPSTELEAAAAGSSEQMQAAMAAYLSTSWPIIVIYALASTIGTLALLALLGRDQKPTVGEAIKIGAIALLPYLAASLIIGAGIGLVAGVVVAIGAAAGPAVAALLGFVVLIGILLVAFRLILVGPVMAIEGTLNPIEALRRSWTLVKGNTRYVAAFMILLFIALFVLSPVIGMVFGVIGALVPSGTVTIWVNAIFEGLIGAVGSAVFLAVYAAMHRQLAGESPKSLSQTFD</sequence>
<feature type="transmembrane region" description="Helical" evidence="1">
    <location>
        <begin position="230"/>
        <end position="255"/>
    </location>
</feature>
<reference evidence="3 4" key="1">
    <citation type="submission" date="2023-06" db="EMBL/GenBank/DDBJ databases">
        <title>Altererythrobacter rubellus NBRC 112769 genome.</title>
        <authorList>
            <person name="Zhang K."/>
        </authorList>
    </citation>
    <scope>NUCLEOTIDE SEQUENCE [LARGE SCALE GENOMIC DNA]</scope>
    <source>
        <strain evidence="3 4">NBRC 112769</strain>
    </source>
</reference>
<proteinExistence type="predicted"/>
<dbReference type="Proteomes" id="UP001231445">
    <property type="component" value="Chromosome"/>
</dbReference>
<feature type="transmembrane region" description="Helical" evidence="1">
    <location>
        <begin position="73"/>
        <end position="92"/>
    </location>
</feature>
<accession>A0A9Y2B7B4</accession>
<keyword evidence="4" id="KW-1185">Reference proteome</keyword>
<dbReference type="AlphaFoldDB" id="A0A9Y2B7B4"/>
<keyword evidence="1" id="KW-0812">Transmembrane</keyword>
<keyword evidence="1" id="KW-0472">Membrane</keyword>
<name>A0A9Y2B7B4_9SPHN</name>
<evidence type="ECO:0000313" key="4">
    <source>
        <dbReference type="Proteomes" id="UP001231445"/>
    </source>
</evidence>
<protein>
    <recommendedName>
        <fullName evidence="2">DUF7847 domain-containing protein</fullName>
    </recommendedName>
</protein>
<evidence type="ECO:0000256" key="1">
    <source>
        <dbReference type="SAM" id="Phobius"/>
    </source>
</evidence>
<dbReference type="RefSeq" id="WP_285975733.1">
    <property type="nucleotide sequence ID" value="NZ_CP127221.1"/>
</dbReference>
<feature type="transmembrane region" description="Helical" evidence="1">
    <location>
        <begin position="191"/>
        <end position="224"/>
    </location>
</feature>
<feature type="domain" description="DUF7847" evidence="2">
    <location>
        <begin position="7"/>
        <end position="253"/>
    </location>
</feature>
<gene>
    <name evidence="3" type="ORF">QQX03_10790</name>
</gene>